<sequence>MVLMHSYQDKEGSGIWVRYANKDKGIQELLSKKKKLSDMETTALTKGCSTILTNQLPPKMKDPRSFTILCPIGNNYLGKALCDLGASINVMPLSTFKKLRIGHMKPTTVTLQLVDRSLAQPEGNIKDILVRVDKFIFSCKSIQCNDKEECHIVNVLDDLIAEEFNDQSTILSEEFAVTSDDEFVDNCDSMVEANNIKLKHRWQIESLDLANRIAPIFKSSIDEAPTLELKLLPTNLKYVFLSNKNTLPVIVSTTLDVTQEDKLVHIFKQHNRAIA</sequence>
<keyword evidence="1" id="KW-1185">Reference proteome</keyword>
<dbReference type="InterPro" id="IPR021109">
    <property type="entry name" value="Peptidase_aspartic_dom_sf"/>
</dbReference>
<dbReference type="PANTHER" id="PTHR33067">
    <property type="entry name" value="RNA-DIRECTED DNA POLYMERASE-RELATED"/>
    <property type="match status" value="1"/>
</dbReference>
<evidence type="ECO:0000313" key="2">
    <source>
        <dbReference type="RefSeq" id="XP_016690859.1"/>
    </source>
</evidence>
<reference evidence="2" key="2">
    <citation type="submission" date="2025-08" db="UniProtKB">
        <authorList>
            <consortium name="RefSeq"/>
        </authorList>
    </citation>
    <scope>IDENTIFICATION</scope>
</reference>
<name>A0A1U8JRC9_GOSHI</name>
<gene>
    <name evidence="2" type="primary">LOC107908104</name>
</gene>
<evidence type="ECO:0000313" key="1">
    <source>
        <dbReference type="Proteomes" id="UP000818029"/>
    </source>
</evidence>
<dbReference type="KEGG" id="ghi:107908104"/>
<protein>
    <submittedName>
        <fullName evidence="2">Uncharacterized protein</fullName>
    </submittedName>
</protein>
<reference evidence="1" key="1">
    <citation type="journal article" date="2020" name="Nat. Genet.">
        <title>Genomic diversifications of five Gossypium allopolyploid species and their impact on cotton improvement.</title>
        <authorList>
            <person name="Chen Z.J."/>
            <person name="Sreedasyam A."/>
            <person name="Ando A."/>
            <person name="Song Q."/>
            <person name="De Santiago L.M."/>
            <person name="Hulse-Kemp A.M."/>
            <person name="Ding M."/>
            <person name="Ye W."/>
            <person name="Kirkbride R.C."/>
            <person name="Jenkins J."/>
            <person name="Plott C."/>
            <person name="Lovell J."/>
            <person name="Lin Y.M."/>
            <person name="Vaughn R."/>
            <person name="Liu B."/>
            <person name="Simpson S."/>
            <person name="Scheffler B.E."/>
            <person name="Wen L."/>
            <person name="Saski C.A."/>
            <person name="Grover C.E."/>
            <person name="Hu G."/>
            <person name="Conover J.L."/>
            <person name="Carlson J.W."/>
            <person name="Shu S."/>
            <person name="Boston L.B."/>
            <person name="Williams M."/>
            <person name="Peterson D.G."/>
            <person name="McGee K."/>
            <person name="Jones D.C."/>
            <person name="Wendel J.F."/>
            <person name="Stelly D.M."/>
            <person name="Grimwood J."/>
            <person name="Schmutz J."/>
        </authorList>
    </citation>
    <scope>NUCLEOTIDE SEQUENCE [LARGE SCALE GENOMIC DNA]</scope>
    <source>
        <strain evidence="1">cv. TM-1</strain>
    </source>
</reference>
<dbReference type="Proteomes" id="UP000818029">
    <property type="component" value="Chromosome D02"/>
</dbReference>
<accession>A0A1U8JRC9</accession>
<dbReference type="RefSeq" id="XP_016690859.1">
    <property type="nucleotide sequence ID" value="XM_016835370.1"/>
</dbReference>
<dbReference type="GeneID" id="107908104"/>
<dbReference type="CDD" id="cd00303">
    <property type="entry name" value="retropepsin_like"/>
    <property type="match status" value="1"/>
</dbReference>
<dbReference type="AlphaFoldDB" id="A0A1U8JRC9"/>
<organism evidence="1 2">
    <name type="scientific">Gossypium hirsutum</name>
    <name type="common">Upland cotton</name>
    <name type="synonym">Gossypium mexicanum</name>
    <dbReference type="NCBI Taxonomy" id="3635"/>
    <lineage>
        <taxon>Eukaryota</taxon>
        <taxon>Viridiplantae</taxon>
        <taxon>Streptophyta</taxon>
        <taxon>Embryophyta</taxon>
        <taxon>Tracheophyta</taxon>
        <taxon>Spermatophyta</taxon>
        <taxon>Magnoliopsida</taxon>
        <taxon>eudicotyledons</taxon>
        <taxon>Gunneridae</taxon>
        <taxon>Pentapetalae</taxon>
        <taxon>rosids</taxon>
        <taxon>malvids</taxon>
        <taxon>Malvales</taxon>
        <taxon>Malvaceae</taxon>
        <taxon>Malvoideae</taxon>
        <taxon>Gossypium</taxon>
    </lineage>
</organism>
<dbReference type="PaxDb" id="3635-A0A1U8JRC9"/>
<dbReference type="PANTHER" id="PTHR33067:SF39">
    <property type="entry name" value="TRANSCRIPTION FACTOR INTERACTOR AND REGULATOR CCHC(ZN) FAMILY"/>
    <property type="match status" value="1"/>
</dbReference>
<dbReference type="Gene3D" id="2.40.70.10">
    <property type="entry name" value="Acid Proteases"/>
    <property type="match status" value="1"/>
</dbReference>
<proteinExistence type="predicted"/>